<reference evidence="1 2" key="1">
    <citation type="journal article" date="2024" name="Commun. Biol.">
        <title>Comparative genomic analysis of thermophilic fungi reveals convergent evolutionary adaptations and gene losses.</title>
        <authorList>
            <person name="Steindorff A.S."/>
            <person name="Aguilar-Pontes M.V."/>
            <person name="Robinson A.J."/>
            <person name="Andreopoulos B."/>
            <person name="LaButti K."/>
            <person name="Kuo A."/>
            <person name="Mondo S."/>
            <person name="Riley R."/>
            <person name="Otillar R."/>
            <person name="Haridas S."/>
            <person name="Lipzen A."/>
            <person name="Grimwood J."/>
            <person name="Schmutz J."/>
            <person name="Clum A."/>
            <person name="Reid I.D."/>
            <person name="Moisan M.C."/>
            <person name="Butler G."/>
            <person name="Nguyen T.T.M."/>
            <person name="Dewar K."/>
            <person name="Conant G."/>
            <person name="Drula E."/>
            <person name="Henrissat B."/>
            <person name="Hansel C."/>
            <person name="Singer S."/>
            <person name="Hutchinson M.I."/>
            <person name="de Vries R.P."/>
            <person name="Natvig D.O."/>
            <person name="Powell A.J."/>
            <person name="Tsang A."/>
            <person name="Grigoriev I.V."/>
        </authorList>
    </citation>
    <scope>NUCLEOTIDE SEQUENCE [LARGE SCALE GENOMIC DNA]</scope>
    <source>
        <strain evidence="1 2">ATCC 24622</strain>
    </source>
</reference>
<evidence type="ECO:0000313" key="2">
    <source>
        <dbReference type="Proteomes" id="UP001586593"/>
    </source>
</evidence>
<keyword evidence="2" id="KW-1185">Reference proteome</keyword>
<gene>
    <name evidence="1" type="ORF">VTK73DRAFT_8136</name>
</gene>
<evidence type="ECO:0000313" key="1">
    <source>
        <dbReference type="EMBL" id="KAL1878085.1"/>
    </source>
</evidence>
<comment type="caution">
    <text evidence="1">The sequence shown here is derived from an EMBL/GenBank/DDBJ whole genome shotgun (WGS) entry which is preliminary data.</text>
</comment>
<dbReference type="Proteomes" id="UP001586593">
    <property type="component" value="Unassembled WGS sequence"/>
</dbReference>
<organism evidence="1 2">
    <name type="scientific">Phialemonium thermophilum</name>
    <dbReference type="NCBI Taxonomy" id="223376"/>
    <lineage>
        <taxon>Eukaryota</taxon>
        <taxon>Fungi</taxon>
        <taxon>Dikarya</taxon>
        <taxon>Ascomycota</taxon>
        <taxon>Pezizomycotina</taxon>
        <taxon>Sordariomycetes</taxon>
        <taxon>Sordariomycetidae</taxon>
        <taxon>Cephalothecales</taxon>
        <taxon>Cephalothecaceae</taxon>
        <taxon>Phialemonium</taxon>
    </lineage>
</organism>
<name>A0ABR3XQT9_9PEZI</name>
<dbReference type="EMBL" id="JAZHXJ010000057">
    <property type="protein sequence ID" value="KAL1878085.1"/>
    <property type="molecule type" value="Genomic_DNA"/>
</dbReference>
<protein>
    <submittedName>
        <fullName evidence="1">Uncharacterized protein</fullName>
    </submittedName>
</protein>
<proteinExistence type="predicted"/>
<sequence>MTEMGNACGLEDGSSNLQPASDELRLLRAEGKCDVPALAKRSNGQIYHLKETRAGLAYYQNAIQVT</sequence>
<accession>A0ABR3XQT9</accession>